<dbReference type="SUPFAM" id="SSF81606">
    <property type="entry name" value="PP2C-like"/>
    <property type="match status" value="1"/>
</dbReference>
<comment type="caution">
    <text evidence="4">The sequence shown here is derived from an EMBL/GenBank/DDBJ whole genome shotgun (WGS) entry which is preliminary data.</text>
</comment>
<dbReference type="SMART" id="SM00332">
    <property type="entry name" value="PP2Cc"/>
    <property type="match status" value="1"/>
</dbReference>
<reference evidence="4 5" key="1">
    <citation type="submission" date="2017-09" db="EMBL/GenBank/DDBJ databases">
        <title>Depth-based differentiation of microbial function through sediment-hosted aquifers and enrichment of novel symbionts in the deep terrestrial subsurface.</title>
        <authorList>
            <person name="Probst A.J."/>
            <person name="Ladd B."/>
            <person name="Jarett J.K."/>
            <person name="Geller-Mcgrath D.E."/>
            <person name="Sieber C.M."/>
            <person name="Emerson J.B."/>
            <person name="Anantharaman K."/>
            <person name="Thomas B.C."/>
            <person name="Malmstrom R."/>
            <person name="Stieglmeier M."/>
            <person name="Klingl A."/>
            <person name="Woyke T."/>
            <person name="Ryan C.M."/>
            <person name="Banfield J.F."/>
        </authorList>
    </citation>
    <scope>NUCLEOTIDE SEQUENCE [LARGE SCALE GENOMIC DNA]</scope>
    <source>
        <strain evidence="4">CG17_big_fil_post_rev_8_21_14_2_50_48_46</strain>
    </source>
</reference>
<dbReference type="Pfam" id="PF00069">
    <property type="entry name" value="Pkinase"/>
    <property type="match status" value="1"/>
</dbReference>
<dbReference type="CDD" id="cd00143">
    <property type="entry name" value="PP2Cc"/>
    <property type="match status" value="1"/>
</dbReference>
<dbReference type="SMART" id="SM00331">
    <property type="entry name" value="PP2C_SIG"/>
    <property type="match status" value="1"/>
</dbReference>
<dbReference type="Gene3D" id="3.30.200.20">
    <property type="entry name" value="Phosphorylase Kinase, domain 1"/>
    <property type="match status" value="1"/>
</dbReference>
<dbReference type="EMBL" id="PFFQ01000066">
    <property type="protein sequence ID" value="PIW13831.1"/>
    <property type="molecule type" value="Genomic_DNA"/>
</dbReference>
<dbReference type="Pfam" id="PF13672">
    <property type="entry name" value="PP2C_2"/>
    <property type="match status" value="1"/>
</dbReference>
<evidence type="ECO:0000256" key="1">
    <source>
        <dbReference type="SAM" id="MobiDB-lite"/>
    </source>
</evidence>
<gene>
    <name evidence="4" type="ORF">COW36_24505</name>
</gene>
<dbReference type="PROSITE" id="PS51746">
    <property type="entry name" value="PPM_2"/>
    <property type="match status" value="1"/>
</dbReference>
<dbReference type="PROSITE" id="PS50011">
    <property type="entry name" value="PROTEIN_KINASE_DOM"/>
    <property type="match status" value="1"/>
</dbReference>
<dbReference type="PANTHER" id="PTHR44167">
    <property type="entry name" value="OVARIAN-SPECIFIC SERINE/THREONINE-PROTEIN KINASE LOK-RELATED"/>
    <property type="match status" value="1"/>
</dbReference>
<sequence>MSVPEKPEIQRPASSPSEPSLEAGYRLRNRYRIDAFLEVKSGASLYRATDEVTNLTVIVKEKNHAGSGLISQGALKNPWYDEFTILRSISYPTVVKAVDMFEENQRYYLIIEQLEGRDLGFFLTKEKVTVHQSCDWMIQLCQSISQLHRRKIVHLDLNPRCVVVTQDLQRVRLTGFSRALQLPIMFPLQGNTPGYSAPELEQQGKRMIDERADIYSLGVIWHELVTGCSPLRHRRDEDGLVIFPEVTYYVPDINPQINSIIMKMIDTEPKYRYQNIDEVKRAILSLFHNTPFYASFITDVGMVREANEDSYFVQDWHYVSQTQRQSYGIFIVADGMGGAQAGEYASALATRDVSQVINSRFEQLKDHPNRELNIPEILEEAVKKANRSIYDAAKRNPQYQGMGTTVTAAVVYQGMLYIGHVGDSRAYLIARQEIEKVTRDHSLVGRLLEIGQITEEEAAIHPQRNLIYRSLGAYPNVEVDLYERPFVPGNCLLLCSDGLVEHVKDPEIHQVVTQAKDQWRSCNQLVNMANIRGGDDNTTIIIVYMDDLR</sequence>
<feature type="compositionally biased region" description="Low complexity" evidence="1">
    <location>
        <begin position="12"/>
        <end position="21"/>
    </location>
</feature>
<dbReference type="InterPro" id="IPR000719">
    <property type="entry name" value="Prot_kinase_dom"/>
</dbReference>
<evidence type="ECO:0008006" key="6">
    <source>
        <dbReference type="Google" id="ProtNLM"/>
    </source>
</evidence>
<dbReference type="GO" id="GO:0005524">
    <property type="term" value="F:ATP binding"/>
    <property type="evidence" value="ECO:0007669"/>
    <property type="project" value="InterPro"/>
</dbReference>
<feature type="region of interest" description="Disordered" evidence="1">
    <location>
        <begin position="1"/>
        <end position="21"/>
    </location>
</feature>
<dbReference type="CDD" id="cd14014">
    <property type="entry name" value="STKc_PknB_like"/>
    <property type="match status" value="1"/>
</dbReference>
<protein>
    <recommendedName>
        <fullName evidence="6">Stp1/IreP family PP2C-type Ser/Thr phosphatase</fullName>
    </recommendedName>
</protein>
<dbReference type="NCBIfam" id="NF033484">
    <property type="entry name" value="Stp1_PP2C_phos"/>
    <property type="match status" value="1"/>
</dbReference>
<proteinExistence type="predicted"/>
<evidence type="ECO:0000259" key="3">
    <source>
        <dbReference type="PROSITE" id="PS51746"/>
    </source>
</evidence>
<feature type="domain" description="Protein kinase" evidence="2">
    <location>
        <begin position="31"/>
        <end position="293"/>
    </location>
</feature>
<dbReference type="SUPFAM" id="SSF56112">
    <property type="entry name" value="Protein kinase-like (PK-like)"/>
    <property type="match status" value="1"/>
</dbReference>
<accession>A0A2M7FX60</accession>
<evidence type="ECO:0000259" key="2">
    <source>
        <dbReference type="PROSITE" id="PS50011"/>
    </source>
</evidence>
<dbReference type="InterPro" id="IPR036457">
    <property type="entry name" value="PPM-type-like_dom_sf"/>
</dbReference>
<dbReference type="Proteomes" id="UP000231019">
    <property type="component" value="Unassembled WGS sequence"/>
</dbReference>
<dbReference type="AlphaFoldDB" id="A0A2M7FX60"/>
<dbReference type="InterPro" id="IPR011009">
    <property type="entry name" value="Kinase-like_dom_sf"/>
</dbReference>
<dbReference type="Gene3D" id="1.10.510.10">
    <property type="entry name" value="Transferase(Phosphotransferase) domain 1"/>
    <property type="match status" value="1"/>
</dbReference>
<name>A0A2M7FX60_9BACT</name>
<evidence type="ECO:0000313" key="5">
    <source>
        <dbReference type="Proteomes" id="UP000231019"/>
    </source>
</evidence>
<organism evidence="4 5">
    <name type="scientific">bacterium (Candidatus Blackallbacteria) CG17_big_fil_post_rev_8_21_14_2_50_48_46</name>
    <dbReference type="NCBI Taxonomy" id="2014261"/>
    <lineage>
        <taxon>Bacteria</taxon>
        <taxon>Candidatus Blackallbacteria</taxon>
    </lineage>
</organism>
<evidence type="ECO:0000313" key="4">
    <source>
        <dbReference type="EMBL" id="PIW13831.1"/>
    </source>
</evidence>
<dbReference type="InterPro" id="IPR001932">
    <property type="entry name" value="PPM-type_phosphatase-like_dom"/>
</dbReference>
<feature type="domain" description="PPM-type phosphatase" evidence="3">
    <location>
        <begin position="293"/>
        <end position="545"/>
    </location>
</feature>
<dbReference type="PANTHER" id="PTHR44167:SF24">
    <property type="entry name" value="SERINE_THREONINE-PROTEIN KINASE CHK2"/>
    <property type="match status" value="1"/>
</dbReference>
<dbReference type="Gene3D" id="3.60.40.10">
    <property type="entry name" value="PPM-type phosphatase domain"/>
    <property type="match status" value="1"/>
</dbReference>
<dbReference type="GO" id="GO:0004672">
    <property type="term" value="F:protein kinase activity"/>
    <property type="evidence" value="ECO:0007669"/>
    <property type="project" value="InterPro"/>
</dbReference>